<proteinExistence type="predicted"/>
<reference evidence="7" key="1">
    <citation type="submission" date="2021-11" db="EMBL/GenBank/DDBJ databases">
        <title>BS-T2-15 a new species belonging to the Comamonadaceae family isolated from the soil of a French oak forest.</title>
        <authorList>
            <person name="Mieszkin S."/>
            <person name="Alain K."/>
        </authorList>
    </citation>
    <scope>NUCLEOTIDE SEQUENCE</scope>
    <source>
        <strain evidence="7">BS-T2-15</strain>
    </source>
</reference>
<name>A0A9X1YIT6_9BURK</name>
<dbReference type="AlphaFoldDB" id="A0A9X1YIT6"/>
<evidence type="ECO:0000313" key="7">
    <source>
        <dbReference type="EMBL" id="MCK9686205.1"/>
    </source>
</evidence>
<keyword evidence="5 6" id="KW-0472">Membrane</keyword>
<dbReference type="PANTHER" id="PTHR30213">
    <property type="entry name" value="INNER MEMBRANE PROTEIN YHJD"/>
    <property type="match status" value="1"/>
</dbReference>
<keyword evidence="2" id="KW-1003">Cell membrane</keyword>
<feature type="transmembrane region" description="Helical" evidence="6">
    <location>
        <begin position="139"/>
        <end position="162"/>
    </location>
</feature>
<evidence type="ECO:0000256" key="3">
    <source>
        <dbReference type="ARBA" id="ARBA00022692"/>
    </source>
</evidence>
<keyword evidence="8" id="KW-1185">Reference proteome</keyword>
<dbReference type="RefSeq" id="WP_275682235.1">
    <property type="nucleotide sequence ID" value="NZ_JAJLJH010000002.1"/>
</dbReference>
<evidence type="ECO:0000256" key="5">
    <source>
        <dbReference type="ARBA" id="ARBA00023136"/>
    </source>
</evidence>
<sequence length="303" mass="32443">MYLRRLGTVLSKATNAWIDDHAQSMGAALSYYTVFSIAPLLLIAISVAGLVFGRDAAQGAVVDQLQGLIGQNGAQAIQDLLKNVSKPSSGILATVTGVVVLVIGATSVFAELQDDLNRIWQVPTKQKVSSWWAFIRTRLLSIGMIFAMGFMLLVSLAASAAFDAFASWSTSALVGWEGFAHGVNFVVSFVLTTALFAMIYRFMPQATIEWRDVGIGALVTAFLFSIGKFLIGLYIGKSALASGFGAAGSLAVLLAWVYYSAQIFLFGAEFTWAYAHAFGSRQDTPAAAATPDLVEARPAVRFR</sequence>
<evidence type="ECO:0000256" key="6">
    <source>
        <dbReference type="SAM" id="Phobius"/>
    </source>
</evidence>
<keyword evidence="3 6" id="KW-0812">Transmembrane</keyword>
<dbReference type="PANTHER" id="PTHR30213:SF1">
    <property type="entry name" value="INNER MEMBRANE PROTEIN YHJD"/>
    <property type="match status" value="1"/>
</dbReference>
<evidence type="ECO:0000256" key="2">
    <source>
        <dbReference type="ARBA" id="ARBA00022475"/>
    </source>
</evidence>
<evidence type="ECO:0000256" key="1">
    <source>
        <dbReference type="ARBA" id="ARBA00004651"/>
    </source>
</evidence>
<feature type="transmembrane region" description="Helical" evidence="6">
    <location>
        <begin position="29"/>
        <end position="52"/>
    </location>
</feature>
<dbReference type="PIRSF" id="PIRSF035875">
    <property type="entry name" value="RNase_BN"/>
    <property type="match status" value="1"/>
</dbReference>
<comment type="subcellular location">
    <subcellularLocation>
        <location evidence="1">Cell membrane</location>
        <topology evidence="1">Multi-pass membrane protein</topology>
    </subcellularLocation>
</comment>
<keyword evidence="4 6" id="KW-1133">Transmembrane helix</keyword>
<dbReference type="NCBIfam" id="TIGR00765">
    <property type="entry name" value="yihY_not_rbn"/>
    <property type="match status" value="1"/>
</dbReference>
<organism evidence="7 8">
    <name type="scientific">Scleromatobacter humisilvae</name>
    <dbReference type="NCBI Taxonomy" id="2897159"/>
    <lineage>
        <taxon>Bacteria</taxon>
        <taxon>Pseudomonadati</taxon>
        <taxon>Pseudomonadota</taxon>
        <taxon>Betaproteobacteria</taxon>
        <taxon>Burkholderiales</taxon>
        <taxon>Sphaerotilaceae</taxon>
        <taxon>Scleromatobacter</taxon>
    </lineage>
</organism>
<feature type="transmembrane region" description="Helical" evidence="6">
    <location>
        <begin position="215"/>
        <end position="235"/>
    </location>
</feature>
<feature type="transmembrane region" description="Helical" evidence="6">
    <location>
        <begin position="241"/>
        <end position="259"/>
    </location>
</feature>
<gene>
    <name evidence="7" type="ORF">LPC04_10860</name>
</gene>
<feature type="transmembrane region" description="Helical" evidence="6">
    <location>
        <begin position="182"/>
        <end position="203"/>
    </location>
</feature>
<dbReference type="GO" id="GO:0005886">
    <property type="term" value="C:plasma membrane"/>
    <property type="evidence" value="ECO:0007669"/>
    <property type="project" value="UniProtKB-SubCell"/>
</dbReference>
<comment type="caution">
    <text evidence="7">The sequence shown here is derived from an EMBL/GenBank/DDBJ whole genome shotgun (WGS) entry which is preliminary data.</text>
</comment>
<dbReference type="Pfam" id="PF03631">
    <property type="entry name" value="Virul_fac_BrkB"/>
    <property type="match status" value="1"/>
</dbReference>
<accession>A0A9X1YIT6</accession>
<protein>
    <submittedName>
        <fullName evidence="7">YihY/virulence factor BrkB family protein</fullName>
    </submittedName>
</protein>
<evidence type="ECO:0000256" key="4">
    <source>
        <dbReference type="ARBA" id="ARBA00022989"/>
    </source>
</evidence>
<dbReference type="EMBL" id="JAJLJH010000002">
    <property type="protein sequence ID" value="MCK9686205.1"/>
    <property type="molecule type" value="Genomic_DNA"/>
</dbReference>
<dbReference type="Proteomes" id="UP001139353">
    <property type="component" value="Unassembled WGS sequence"/>
</dbReference>
<feature type="transmembrane region" description="Helical" evidence="6">
    <location>
        <begin position="90"/>
        <end position="110"/>
    </location>
</feature>
<evidence type="ECO:0000313" key="8">
    <source>
        <dbReference type="Proteomes" id="UP001139353"/>
    </source>
</evidence>
<dbReference type="InterPro" id="IPR017039">
    <property type="entry name" value="Virul_fac_BrkB"/>
</dbReference>